<sequence>MPKVKTKTPKYNKRLLFRDDCFSNKKRRDRRLAAKSSSAGNMEIQSKKSINTSPQRSTVTSDITGDFTLPTIPTIPIYSLLGDGFYENDDMDADWNDLPEFATEAEAVNTNEESSKKRSGREGVLNYTWNKYKDIIRNAYLTSINFESIIVMDACFQLKRYKKKGEDTGLKPYPLSIEESMYRSEDDVLPYDVSNNKNGEGEAVYVVCFGECCGRHGSPYILTDVMKGKGKKYCLYSVNQINERLNQEINTSGIPPSPIDIMYDICCLTRKLLEKKYPFLNERGSRFAVNIFHAYAHIWECQIEYHPDYKQGWGLTDGGEATKIIGNDESEYFIYSEKWKKVCGQIDVSERTPKRKKEVAWADTIWNFGFKYPKKKLTSKVGNRLAAKIQASILIAIKKARDYIRKYNSTLPDSNDPDAVRIPKEVVTQLQRDRTGALAEASGFSMNDGTTMWHAWCRSKEEVEIIKGEVFRTLKFADMYLDRLNEIVNGSDTYYDITRGAIEFIKLVDLPFARGWKRRTYDAVINDISDGGITMEDEENIIEGGDLESDDDKGSDVEEDLSLEETEDVL</sequence>
<comment type="caution">
    <text evidence="2">The sequence shown here is derived from an EMBL/GenBank/DDBJ whole genome shotgun (WGS) entry which is preliminary data.</text>
</comment>
<name>A0A8H7SVP0_9FUNG</name>
<dbReference type="PANTHER" id="PTHR33096:SF1">
    <property type="entry name" value="CXC1-LIKE CYSTEINE CLUSTER ASSOCIATED WITH KDZ TRANSPOSASES DOMAIN-CONTAINING PROTEIN"/>
    <property type="match status" value="1"/>
</dbReference>
<evidence type="ECO:0000313" key="3">
    <source>
        <dbReference type="Proteomes" id="UP000613177"/>
    </source>
</evidence>
<evidence type="ECO:0000256" key="1">
    <source>
        <dbReference type="SAM" id="MobiDB-lite"/>
    </source>
</evidence>
<feature type="region of interest" description="Disordered" evidence="1">
    <location>
        <begin position="542"/>
        <end position="570"/>
    </location>
</feature>
<proteinExistence type="predicted"/>
<reference evidence="2" key="1">
    <citation type="submission" date="2021-01" db="EMBL/GenBank/DDBJ databases">
        <title>Metabolic potential, ecology and presence of endohyphal bacteria is reflected in genomic diversity of Mucoromycotina.</title>
        <authorList>
            <person name="Muszewska A."/>
            <person name="Okrasinska A."/>
            <person name="Steczkiewicz K."/>
            <person name="Drgas O."/>
            <person name="Orlowska M."/>
            <person name="Perlinska-Lenart U."/>
            <person name="Aleksandrzak-Piekarczyk T."/>
            <person name="Szatraj K."/>
            <person name="Zielenkiewicz U."/>
            <person name="Pilsyk S."/>
            <person name="Malc E."/>
            <person name="Mieczkowski P."/>
            <person name="Kruszewska J.S."/>
            <person name="Biernat P."/>
            <person name="Pawlowska J."/>
        </authorList>
    </citation>
    <scope>NUCLEOTIDE SEQUENCE</scope>
    <source>
        <strain evidence="2">WA0000018081</strain>
    </source>
</reference>
<dbReference type="EMBL" id="JAEPRE010000038">
    <property type="protein sequence ID" value="KAG2235152.1"/>
    <property type="molecule type" value="Genomic_DNA"/>
</dbReference>
<dbReference type="InterPro" id="IPR040521">
    <property type="entry name" value="KDZ"/>
</dbReference>
<gene>
    <name evidence="2" type="ORF">INT48_006533</name>
</gene>
<dbReference type="PANTHER" id="PTHR33096">
    <property type="entry name" value="CXC2 DOMAIN-CONTAINING PROTEIN"/>
    <property type="match status" value="1"/>
</dbReference>
<accession>A0A8H7SVP0</accession>
<feature type="compositionally biased region" description="Polar residues" evidence="1">
    <location>
        <begin position="35"/>
        <end position="62"/>
    </location>
</feature>
<feature type="region of interest" description="Disordered" evidence="1">
    <location>
        <begin position="27"/>
        <end position="62"/>
    </location>
</feature>
<keyword evidence="3" id="KW-1185">Reference proteome</keyword>
<protein>
    <submittedName>
        <fullName evidence="2">Uncharacterized protein</fullName>
    </submittedName>
</protein>
<dbReference type="Proteomes" id="UP000613177">
    <property type="component" value="Unassembled WGS sequence"/>
</dbReference>
<dbReference type="AlphaFoldDB" id="A0A8H7SVP0"/>
<dbReference type="Pfam" id="PF18758">
    <property type="entry name" value="KDZ"/>
    <property type="match status" value="1"/>
</dbReference>
<evidence type="ECO:0000313" key="2">
    <source>
        <dbReference type="EMBL" id="KAG2235152.1"/>
    </source>
</evidence>
<organism evidence="2 3">
    <name type="scientific">Thamnidium elegans</name>
    <dbReference type="NCBI Taxonomy" id="101142"/>
    <lineage>
        <taxon>Eukaryota</taxon>
        <taxon>Fungi</taxon>
        <taxon>Fungi incertae sedis</taxon>
        <taxon>Mucoromycota</taxon>
        <taxon>Mucoromycotina</taxon>
        <taxon>Mucoromycetes</taxon>
        <taxon>Mucorales</taxon>
        <taxon>Mucorineae</taxon>
        <taxon>Mucoraceae</taxon>
        <taxon>Thamnidium</taxon>
    </lineage>
</organism>